<dbReference type="InterPro" id="IPR029064">
    <property type="entry name" value="Ribosomal_eL30-like_sf"/>
</dbReference>
<feature type="domain" description="RNA 2-O ribose methyltransferase substrate binding" evidence="4">
    <location>
        <begin position="11"/>
        <end position="56"/>
    </location>
</feature>
<dbReference type="EMBL" id="JADHSG010000002">
    <property type="protein sequence ID" value="MBL6902854.1"/>
    <property type="molecule type" value="Genomic_DNA"/>
</dbReference>
<dbReference type="Gene3D" id="3.40.1280.10">
    <property type="match status" value="1"/>
</dbReference>
<sequence>MKQNSSDQRLGFHSIESILIHNPEKIKKILLPANRDDSRIMALTSLIESKGISYELSKKISQEPEAIIKKESLASFKDLKKIISERKDNNPLILILDNIIDPRNLGACVRSAAVCGVDFVIINKHHCAPTNAIAHKVSAGGFEVLDIFHVTNLVNCIKYLKENGIQILGLSEHSGEVHYEEDLRQPTALIMGSEETGVRQKTLEICDSVISLSSNPYFKSLNVSVATGVILSEALRQRHQAKN</sequence>
<organism evidence="5 6">
    <name type="scientific">SAR86 cluster bacterium</name>
    <dbReference type="NCBI Taxonomy" id="2030880"/>
    <lineage>
        <taxon>Bacteria</taxon>
        <taxon>Pseudomonadati</taxon>
        <taxon>Pseudomonadota</taxon>
        <taxon>Gammaproteobacteria</taxon>
        <taxon>SAR86 cluster</taxon>
    </lineage>
</organism>
<dbReference type="PANTHER" id="PTHR46429">
    <property type="entry name" value="23S RRNA (GUANOSINE-2'-O-)-METHYLTRANSFERASE RLMB"/>
    <property type="match status" value="1"/>
</dbReference>
<evidence type="ECO:0000256" key="1">
    <source>
        <dbReference type="ARBA" id="ARBA00022603"/>
    </source>
</evidence>
<dbReference type="PANTHER" id="PTHR46429:SF2">
    <property type="entry name" value="TRNA_RRNA METHYLTRANSFERASE"/>
    <property type="match status" value="1"/>
</dbReference>
<dbReference type="InterPro" id="IPR029028">
    <property type="entry name" value="Alpha/beta_knot_MTases"/>
</dbReference>
<keyword evidence="2" id="KW-0808">Transferase</keyword>
<name>A0A937JF82_9GAMM</name>
<feature type="domain" description="tRNA/rRNA methyltransferase SpoU type" evidence="3">
    <location>
        <begin position="92"/>
        <end position="231"/>
    </location>
</feature>
<dbReference type="GO" id="GO:0032259">
    <property type="term" value="P:methylation"/>
    <property type="evidence" value="ECO:0007669"/>
    <property type="project" value="UniProtKB-KW"/>
</dbReference>
<evidence type="ECO:0000313" key="5">
    <source>
        <dbReference type="EMBL" id="MBL6902854.1"/>
    </source>
</evidence>
<evidence type="ECO:0000313" key="6">
    <source>
        <dbReference type="Proteomes" id="UP000705230"/>
    </source>
</evidence>
<accession>A0A937JF82</accession>
<keyword evidence="1" id="KW-0489">Methyltransferase</keyword>
<evidence type="ECO:0000259" key="3">
    <source>
        <dbReference type="Pfam" id="PF00588"/>
    </source>
</evidence>
<gene>
    <name evidence="5" type="primary">rlmB</name>
    <name evidence="5" type="ORF">ISR29_01465</name>
</gene>
<reference evidence="5" key="1">
    <citation type="submission" date="2020-10" db="EMBL/GenBank/DDBJ databases">
        <title>Microbiome of the Black Sea water column analyzed by genome centric metagenomics.</title>
        <authorList>
            <person name="Cabello-Yeves P.J."/>
            <person name="Callieri C."/>
            <person name="Picazo A."/>
            <person name="Mehrshad M."/>
            <person name="Haro-Moreno J.M."/>
            <person name="Roda-Garcia J."/>
            <person name="Dzembekova N."/>
            <person name="Slabakova V."/>
            <person name="Slabakova N."/>
            <person name="Moncheva S."/>
            <person name="Rodriguez-Valera F."/>
        </authorList>
    </citation>
    <scope>NUCLEOTIDE SEQUENCE</scope>
    <source>
        <strain evidence="5">BS30m-G43</strain>
    </source>
</reference>
<protein>
    <submittedName>
        <fullName evidence="5">23S rRNA (Guanosine(2251)-2'-O)-methyltransferase RlmB</fullName>
    </submittedName>
</protein>
<dbReference type="GO" id="GO:0008173">
    <property type="term" value="F:RNA methyltransferase activity"/>
    <property type="evidence" value="ECO:0007669"/>
    <property type="project" value="InterPro"/>
</dbReference>
<dbReference type="Proteomes" id="UP000705230">
    <property type="component" value="Unassembled WGS sequence"/>
</dbReference>
<evidence type="ECO:0000259" key="4">
    <source>
        <dbReference type="Pfam" id="PF08032"/>
    </source>
</evidence>
<dbReference type="CDD" id="cd18103">
    <property type="entry name" value="SpoU-like_RlmB"/>
    <property type="match status" value="1"/>
</dbReference>
<dbReference type="Pfam" id="PF08032">
    <property type="entry name" value="SpoU_sub_bind"/>
    <property type="match status" value="1"/>
</dbReference>
<dbReference type="AlphaFoldDB" id="A0A937JF82"/>
<dbReference type="InterPro" id="IPR029026">
    <property type="entry name" value="tRNA_m1G_MTases_N"/>
</dbReference>
<dbReference type="SUPFAM" id="SSF55315">
    <property type="entry name" value="L30e-like"/>
    <property type="match status" value="1"/>
</dbReference>
<dbReference type="NCBIfam" id="TIGR00186">
    <property type="entry name" value="rRNA_methyl_3"/>
    <property type="match status" value="1"/>
</dbReference>
<proteinExistence type="predicted"/>
<dbReference type="InterPro" id="IPR001537">
    <property type="entry name" value="SpoU_MeTrfase"/>
</dbReference>
<dbReference type="InterPro" id="IPR004441">
    <property type="entry name" value="rRNA_MeTrfase_TrmH"/>
</dbReference>
<dbReference type="Gene3D" id="3.30.1330.30">
    <property type="match status" value="1"/>
</dbReference>
<dbReference type="InterPro" id="IPR013123">
    <property type="entry name" value="SpoU_subst-bd"/>
</dbReference>
<dbReference type="GO" id="GO:0003723">
    <property type="term" value="F:RNA binding"/>
    <property type="evidence" value="ECO:0007669"/>
    <property type="project" value="InterPro"/>
</dbReference>
<dbReference type="Pfam" id="PF00588">
    <property type="entry name" value="SpoU_methylase"/>
    <property type="match status" value="1"/>
</dbReference>
<evidence type="ECO:0000256" key="2">
    <source>
        <dbReference type="ARBA" id="ARBA00022679"/>
    </source>
</evidence>
<dbReference type="GO" id="GO:0006396">
    <property type="term" value="P:RNA processing"/>
    <property type="evidence" value="ECO:0007669"/>
    <property type="project" value="InterPro"/>
</dbReference>
<comment type="caution">
    <text evidence="5">The sequence shown here is derived from an EMBL/GenBank/DDBJ whole genome shotgun (WGS) entry which is preliminary data.</text>
</comment>
<dbReference type="GO" id="GO:0005829">
    <property type="term" value="C:cytosol"/>
    <property type="evidence" value="ECO:0007669"/>
    <property type="project" value="TreeGrafter"/>
</dbReference>
<dbReference type="SUPFAM" id="SSF75217">
    <property type="entry name" value="alpha/beta knot"/>
    <property type="match status" value="1"/>
</dbReference>